<reference evidence="1" key="2">
    <citation type="submission" date="2025-08" db="UniProtKB">
        <authorList>
            <consortium name="EnsemblFungi"/>
        </authorList>
    </citation>
    <scope>IDENTIFICATION</scope>
    <source>
        <strain evidence="1">4287 / CBS 123668 / FGSC 9935 / NRRL 34936</strain>
    </source>
</reference>
<dbReference type="EnsemblFungi" id="FOXG_04457T0">
    <property type="protein sequence ID" value="FOXG_04457P0"/>
    <property type="gene ID" value="FOXG_04457"/>
</dbReference>
<accession>A0A0D2XKI3</accession>
<sequence>VNSDTKSSMEFENEELYRQMIEKISARGGLDSLASSSGSTTATTLPNLAWELRFSHPILVFSLQDDGNDLSGFPDAFPITIRGSMDIMAYENIDIKSIHIQIDVSGMSVWNVEDLETTAPLDWTTRTPKKIRDSLRVTVSLN</sequence>
<name>A0A0D2XKI3_FUSOF</name>
<organism evidence="1 2">
    <name type="scientific">Fusarium oxysporum (strain Fo5176)</name>
    <name type="common">Fusarium vascular wilt</name>
    <dbReference type="NCBI Taxonomy" id="660025"/>
    <lineage>
        <taxon>Eukaryota</taxon>
        <taxon>Fungi</taxon>
        <taxon>Dikarya</taxon>
        <taxon>Ascomycota</taxon>
        <taxon>Pezizomycotina</taxon>
        <taxon>Sordariomycetes</taxon>
        <taxon>Hypocreomycetidae</taxon>
        <taxon>Hypocreales</taxon>
        <taxon>Nectriaceae</taxon>
        <taxon>Fusarium</taxon>
        <taxon>Fusarium oxysporum species complex</taxon>
    </lineage>
</organism>
<evidence type="ECO:0000313" key="2">
    <source>
        <dbReference type="Proteomes" id="UP000002489"/>
    </source>
</evidence>
<evidence type="ECO:0000313" key="1">
    <source>
        <dbReference type="EnsemblFungi" id="FOXG_04457P0"/>
    </source>
</evidence>
<dbReference type="Proteomes" id="UP000002489">
    <property type="component" value="Unassembled WGS sequence"/>
</dbReference>
<reference evidence="2" key="1">
    <citation type="journal article" date="2012" name="Mol. Plant Microbe Interact.">
        <title>A highly conserved effector in Fusarium oxysporum is required for full virulence on Arabidopsis.</title>
        <authorList>
            <person name="Thatcher L.F."/>
            <person name="Gardiner D.M."/>
            <person name="Kazan K."/>
            <person name="Manners J."/>
        </authorList>
    </citation>
    <scope>NUCLEOTIDE SEQUENCE [LARGE SCALE GENOMIC DNA]</scope>
    <source>
        <strain evidence="2">Fo5176</strain>
    </source>
</reference>
<protein>
    <submittedName>
        <fullName evidence="1">Uncharacterized protein</fullName>
    </submittedName>
</protein>
<proteinExistence type="predicted"/>
<dbReference type="AlphaFoldDB" id="A0A0D2XKI3"/>